<dbReference type="InterPro" id="IPR001680">
    <property type="entry name" value="WD40_rpt"/>
</dbReference>
<accession>A2EFJ1</accession>
<dbReference type="AlphaFoldDB" id="A2EFJ1"/>
<dbReference type="Proteomes" id="UP000001542">
    <property type="component" value="Unassembled WGS sequence"/>
</dbReference>
<keyword evidence="1" id="KW-0677">Repeat</keyword>
<gene>
    <name evidence="3" type="ORF">TVAG_191080</name>
</gene>
<dbReference type="PROSITE" id="PS50082">
    <property type="entry name" value="WD_REPEATS_2"/>
    <property type="match status" value="1"/>
</dbReference>
<dbReference type="InterPro" id="IPR015943">
    <property type="entry name" value="WD40/YVTN_repeat-like_dom_sf"/>
</dbReference>
<feature type="repeat" description="WD" evidence="2">
    <location>
        <begin position="202"/>
        <end position="243"/>
    </location>
</feature>
<keyword evidence="4" id="KW-1185">Reference proteome</keyword>
<dbReference type="InterPro" id="IPR051242">
    <property type="entry name" value="WD-EF-hand_domain"/>
</dbReference>
<dbReference type="PANTHER" id="PTHR44324:SF4">
    <property type="entry name" value="WD40 REPEAT DOMAIN 95"/>
    <property type="match status" value="1"/>
</dbReference>
<dbReference type="PANTHER" id="PTHR44324">
    <property type="entry name" value="WD40 REPEAT DOMAIN 95"/>
    <property type="match status" value="1"/>
</dbReference>
<proteinExistence type="predicted"/>
<dbReference type="VEuPathDB" id="TrichDB:TVAGG3_0820960"/>
<dbReference type="STRING" id="5722.A2EFJ1"/>
<reference evidence="3" key="2">
    <citation type="journal article" date="2007" name="Science">
        <title>Draft genome sequence of the sexually transmitted pathogen Trichomonas vaginalis.</title>
        <authorList>
            <person name="Carlton J.M."/>
            <person name="Hirt R.P."/>
            <person name="Silva J.C."/>
            <person name="Delcher A.L."/>
            <person name="Schatz M."/>
            <person name="Zhao Q."/>
            <person name="Wortman J.R."/>
            <person name="Bidwell S.L."/>
            <person name="Alsmark U.C.M."/>
            <person name="Besteiro S."/>
            <person name="Sicheritz-Ponten T."/>
            <person name="Noel C.J."/>
            <person name="Dacks J.B."/>
            <person name="Foster P.G."/>
            <person name="Simillion C."/>
            <person name="Van de Peer Y."/>
            <person name="Miranda-Saavedra D."/>
            <person name="Barton G.J."/>
            <person name="Westrop G.D."/>
            <person name="Mueller S."/>
            <person name="Dessi D."/>
            <person name="Fiori P.L."/>
            <person name="Ren Q."/>
            <person name="Paulsen I."/>
            <person name="Zhang H."/>
            <person name="Bastida-Corcuera F.D."/>
            <person name="Simoes-Barbosa A."/>
            <person name="Brown M.T."/>
            <person name="Hayes R.D."/>
            <person name="Mukherjee M."/>
            <person name="Okumura C.Y."/>
            <person name="Schneider R."/>
            <person name="Smith A.J."/>
            <person name="Vanacova S."/>
            <person name="Villalvazo M."/>
            <person name="Haas B.J."/>
            <person name="Pertea M."/>
            <person name="Feldblyum T.V."/>
            <person name="Utterback T.R."/>
            <person name="Shu C.L."/>
            <person name="Osoegawa K."/>
            <person name="de Jong P.J."/>
            <person name="Hrdy I."/>
            <person name="Horvathova L."/>
            <person name="Zubacova Z."/>
            <person name="Dolezal P."/>
            <person name="Malik S.B."/>
            <person name="Logsdon J.M. Jr."/>
            <person name="Henze K."/>
            <person name="Gupta A."/>
            <person name="Wang C.C."/>
            <person name="Dunne R.L."/>
            <person name="Upcroft J.A."/>
            <person name="Upcroft P."/>
            <person name="White O."/>
            <person name="Salzberg S.L."/>
            <person name="Tang P."/>
            <person name="Chiu C.-H."/>
            <person name="Lee Y.-S."/>
            <person name="Embley T.M."/>
            <person name="Coombs G.H."/>
            <person name="Mottram J.C."/>
            <person name="Tachezy J."/>
            <person name="Fraser-Liggett C.M."/>
            <person name="Johnson P.J."/>
        </authorList>
    </citation>
    <scope>NUCLEOTIDE SEQUENCE [LARGE SCALE GENOMIC DNA]</scope>
    <source>
        <strain evidence="3">G3</strain>
    </source>
</reference>
<name>A2EFJ1_TRIV3</name>
<evidence type="ECO:0000313" key="4">
    <source>
        <dbReference type="Proteomes" id="UP000001542"/>
    </source>
</evidence>
<protein>
    <submittedName>
        <fullName evidence="3">Uncharacterized protein</fullName>
    </submittedName>
</protein>
<dbReference type="RefSeq" id="XP_001320808.1">
    <property type="nucleotide sequence ID" value="XM_001320773.1"/>
</dbReference>
<dbReference type="SMART" id="SM00320">
    <property type="entry name" value="WD40"/>
    <property type="match status" value="8"/>
</dbReference>
<dbReference type="Gene3D" id="2.130.10.10">
    <property type="entry name" value="YVTN repeat-like/Quinoprotein amine dehydrogenase"/>
    <property type="match status" value="3"/>
</dbReference>
<evidence type="ECO:0000256" key="1">
    <source>
        <dbReference type="ARBA" id="ARBA00022737"/>
    </source>
</evidence>
<dbReference type="SUPFAM" id="SSF50978">
    <property type="entry name" value="WD40 repeat-like"/>
    <property type="match status" value="2"/>
</dbReference>
<dbReference type="EMBL" id="DS113375">
    <property type="protein sequence ID" value="EAY08585.1"/>
    <property type="molecule type" value="Genomic_DNA"/>
</dbReference>
<dbReference type="KEGG" id="tva:4766489"/>
<dbReference type="OMA" id="REWIINE"/>
<dbReference type="InterPro" id="IPR036322">
    <property type="entry name" value="WD40_repeat_dom_sf"/>
</dbReference>
<evidence type="ECO:0000313" key="3">
    <source>
        <dbReference type="EMBL" id="EAY08585.1"/>
    </source>
</evidence>
<keyword evidence="2" id="KW-0853">WD repeat</keyword>
<organism evidence="3 4">
    <name type="scientific">Trichomonas vaginalis (strain ATCC PRA-98 / G3)</name>
    <dbReference type="NCBI Taxonomy" id="412133"/>
    <lineage>
        <taxon>Eukaryota</taxon>
        <taxon>Metamonada</taxon>
        <taxon>Parabasalia</taxon>
        <taxon>Trichomonadida</taxon>
        <taxon>Trichomonadidae</taxon>
        <taxon>Trichomonas</taxon>
    </lineage>
</organism>
<evidence type="ECO:0000256" key="2">
    <source>
        <dbReference type="PROSITE-ProRule" id="PRU00221"/>
    </source>
</evidence>
<dbReference type="InParanoid" id="A2EFJ1"/>
<reference evidence="3" key="1">
    <citation type="submission" date="2006-10" db="EMBL/GenBank/DDBJ databases">
        <authorList>
            <person name="Amadeo P."/>
            <person name="Zhao Q."/>
            <person name="Wortman J."/>
            <person name="Fraser-Liggett C."/>
            <person name="Carlton J."/>
        </authorList>
    </citation>
    <scope>NUCLEOTIDE SEQUENCE</scope>
    <source>
        <strain evidence="3">G3</strain>
    </source>
</reference>
<dbReference type="VEuPathDB" id="TrichDB:TVAG_191080"/>
<dbReference type="eggNOG" id="ENOG502SEED">
    <property type="taxonomic scope" value="Eukaryota"/>
</dbReference>
<sequence>MKEMTSTKLYSSTNSTDFIHKFPSNELSRNQIHREMITQIAYFPRRDEYISLSSDSIRFWATRTMNPTRFISEPGNFSCMIVINQQNVLAVTTTTRKLLFFELDSLRLLPATVGASPTADEIKSMSGPKATNILNTMKTSDLPMFNVPTCMCMYFTYGGETDTDSKIEFLIADDQGYVEAYLLKAPKVRQGSDFQITKTAKIRIHQEAITNIEYIDTIMCYATSSLDHTVKLWKYDTTTHKFTTEGILKDNQPILGFYYCKLQKVLITYGISRDAYVWSLLTQRKTFKLGGHYNQVIGICSFLTNSDVDYIVTMTNRKEFKLWDSVNFRMVREWTDPTLQHPDNRFSALYFDSVRRCLLAASSSLSKWAEDVSQQTDSTQSNTHAHQIIGAHFSDTFDQVVTCDAHGDFSVWNINTGSRDSLHHESCDDDVVASTLDWKGRRLFTLTKKNVINVWNFNSAAIMISLDILKGSNLVSVFAAMSIGTRNVLACGGWDKVLSLYIQTGPESLDLFRSYLGHKSDISSVVSFNYGFISGDANGEIFTWTLDTSKYLAKAKLPNGAQVECLYSTTKYVFVGDNLGFIHVYSVPKLSYVLGRSAHDTVVKSSITDIKSFGKLMYTADTLGYVREWIINEEGQFEMIPGKIERCARDEIRQIEIVSQGKFIITIALDMCALLWRSGDFEYVGLFDGNHFWNLQDEKTWKKDKPFLPDEKHFAREKTSTLLGEKRSSRNSVAMSLRSARLSNNSNHMILSSQKQVSVFDQNNFIKETAEEGIKPPAKTSQTKHEERPKTVVDPELFGKTLTEYFNGNDGHDEIVEISKNYMPEMAPNNRNNFFEKPRELQMTSRPNDLVMRVTTLMKPSTAFSRASSRLPARPCLKIPPPRKSTATRNYRLPVSLTL</sequence>